<dbReference type="GO" id="GO:0016787">
    <property type="term" value="F:hydrolase activity"/>
    <property type="evidence" value="ECO:0007669"/>
    <property type="project" value="UniProtKB-KW"/>
</dbReference>
<dbReference type="OMA" id="FRRNSAM"/>
<dbReference type="EC" id="3.1.2.15" evidence="3"/>
<dbReference type="GO" id="GO:0006355">
    <property type="term" value="P:regulation of DNA-templated transcription"/>
    <property type="evidence" value="ECO:0007669"/>
    <property type="project" value="TreeGrafter"/>
</dbReference>
<dbReference type="SMART" id="SM00322">
    <property type="entry name" value="KH"/>
    <property type="match status" value="1"/>
</dbReference>
<dbReference type="PANTHER" id="PTHR13360">
    <property type="entry name" value="ACTIVATING SIGNAL COINTEGRATOR 1 COMPLEX SUBUNIT 1"/>
    <property type="match status" value="1"/>
</dbReference>
<evidence type="ECO:0000256" key="1">
    <source>
        <dbReference type="PROSITE-ProRule" id="PRU00117"/>
    </source>
</evidence>
<keyword evidence="1" id="KW-0694">RNA-binding</keyword>
<gene>
    <name evidence="3" type="ORF">EDI_088670</name>
</gene>
<dbReference type="AlphaFoldDB" id="B0EG10"/>
<accession>B0EG10</accession>
<dbReference type="GO" id="GO:0003723">
    <property type="term" value="F:RNA binding"/>
    <property type="evidence" value="ECO:0007669"/>
    <property type="project" value="UniProtKB-UniRule"/>
</dbReference>
<dbReference type="InterPro" id="IPR036612">
    <property type="entry name" value="KH_dom_type_1_sf"/>
</dbReference>
<keyword evidence="3" id="KW-0378">Hydrolase</keyword>
<dbReference type="GeneID" id="5882218"/>
<dbReference type="RefSeq" id="XP_001737192.1">
    <property type="nucleotide sequence ID" value="XM_001737140.1"/>
</dbReference>
<feature type="domain" description="K Homology" evidence="2">
    <location>
        <begin position="75"/>
        <end position="144"/>
    </location>
</feature>
<dbReference type="InterPro" id="IPR004087">
    <property type="entry name" value="KH_dom"/>
</dbReference>
<dbReference type="OrthoDB" id="277832at2759"/>
<dbReference type="KEGG" id="edi:EDI_088670"/>
<keyword evidence="4" id="KW-1185">Reference proteome</keyword>
<dbReference type="InterPro" id="IPR004088">
    <property type="entry name" value="KH_dom_type_1"/>
</dbReference>
<dbReference type="PANTHER" id="PTHR13360:SF1">
    <property type="entry name" value="ACTIVATING SIGNAL COINTEGRATOR 1 COMPLEX SUBUNIT 1"/>
    <property type="match status" value="1"/>
</dbReference>
<name>B0EG10_ENTDS</name>
<dbReference type="PROSITE" id="PS50084">
    <property type="entry name" value="KH_TYPE_1"/>
    <property type="match status" value="1"/>
</dbReference>
<dbReference type="GO" id="GO:0006307">
    <property type="term" value="P:DNA alkylation repair"/>
    <property type="evidence" value="ECO:0007669"/>
    <property type="project" value="InterPro"/>
</dbReference>
<dbReference type="GO" id="GO:0005634">
    <property type="term" value="C:nucleus"/>
    <property type="evidence" value="ECO:0007669"/>
    <property type="project" value="TreeGrafter"/>
</dbReference>
<dbReference type="Pfam" id="PF10469">
    <property type="entry name" value="AKAP7_NLS"/>
    <property type="match status" value="1"/>
</dbReference>
<dbReference type="InterPro" id="IPR009210">
    <property type="entry name" value="ASCC1"/>
</dbReference>
<dbReference type="CDD" id="cd00105">
    <property type="entry name" value="KH-I"/>
    <property type="match status" value="1"/>
</dbReference>
<organism evidence="4">
    <name type="scientific">Entamoeba dispar (strain ATCC PRA-260 / SAW760)</name>
    <dbReference type="NCBI Taxonomy" id="370354"/>
    <lineage>
        <taxon>Eukaryota</taxon>
        <taxon>Amoebozoa</taxon>
        <taxon>Evosea</taxon>
        <taxon>Archamoebae</taxon>
        <taxon>Mastigamoebida</taxon>
        <taxon>Entamoebidae</taxon>
        <taxon>Entamoeba</taxon>
    </lineage>
</organism>
<dbReference type="Gene3D" id="3.90.1140.10">
    <property type="entry name" value="Cyclic phosphodiesterase"/>
    <property type="match status" value="1"/>
</dbReference>
<dbReference type="eggNOG" id="KOG2814">
    <property type="taxonomic scope" value="Eukaryota"/>
</dbReference>
<dbReference type="Pfam" id="PF00013">
    <property type="entry name" value="KH_1"/>
    <property type="match status" value="1"/>
</dbReference>
<proteinExistence type="predicted"/>
<dbReference type="VEuPathDB" id="AmoebaDB:EDI_088670"/>
<dbReference type="InterPro" id="IPR009097">
    <property type="entry name" value="Cyclic_Pdiesterase"/>
</dbReference>
<dbReference type="InterPro" id="IPR019510">
    <property type="entry name" value="AKAP7-like_phosphoesterase"/>
</dbReference>
<dbReference type="Proteomes" id="UP000008076">
    <property type="component" value="Unassembled WGS sequence"/>
</dbReference>
<evidence type="ECO:0000259" key="2">
    <source>
        <dbReference type="SMART" id="SM00322"/>
    </source>
</evidence>
<sequence length="349" mass="39818">MSLDEYDIIEVDNRKYRVKKSIQPHLSISNEISEKINYEMKEYCDEPDCIHIPSLSSKEQVEEIFKKAEITPRTTDCTIKLLIPNKLHGQIIGKGGINITPIKEECQCKIAFASSDDTPDLVRIEGVNEDKVREAMERLKNVCINVFCSLKNTHTIQIPFKSTDLLKQIESFQEQLIKIDGLNPNYFQKPQAMHLTLTTLSICTDQQIEVASKLLEDMAPRIYSILNNKPLLFELCGISAMGNEEATRVIYIKVKTNDEQINKIIEEIKQTFNKYLNNQNQNEAILHITLFNTNKLKNGKSFVIDASDIVKKYTGKSFGKYKAESLVFSSMINKIMGTKYALINSIPLP</sequence>
<reference evidence="4" key="1">
    <citation type="submission" date="2007-12" db="EMBL/GenBank/DDBJ databases">
        <title>Annotation of Entamoeba dispar SAW760.</title>
        <authorList>
            <person name="Lorenzi H."/>
            <person name="Inman J."/>
            <person name="Schobel S."/>
            <person name="Amedeo P."/>
            <person name="Caler E."/>
        </authorList>
    </citation>
    <scope>NUCLEOTIDE SEQUENCE [LARGE SCALE GENOMIC DNA]</scope>
    <source>
        <strain evidence="4">ATCC PRA-260 / SAW760</strain>
    </source>
</reference>
<protein>
    <submittedName>
        <fullName evidence="3">Activating signal cointegrator 1 complex subunit, putative</fullName>
        <ecNumber evidence="3">3.1.2.15</ecNumber>
    </submittedName>
</protein>
<dbReference type="Gene3D" id="3.30.1370.10">
    <property type="entry name" value="K Homology domain, type 1"/>
    <property type="match status" value="1"/>
</dbReference>
<evidence type="ECO:0000313" key="4">
    <source>
        <dbReference type="Proteomes" id="UP000008076"/>
    </source>
</evidence>
<evidence type="ECO:0000313" key="3">
    <source>
        <dbReference type="EMBL" id="EDR26537.1"/>
    </source>
</evidence>
<dbReference type="EMBL" id="DS549149">
    <property type="protein sequence ID" value="EDR26537.1"/>
    <property type="molecule type" value="Genomic_DNA"/>
</dbReference>
<dbReference type="SUPFAM" id="SSF54791">
    <property type="entry name" value="Eukaryotic type KH-domain (KH-domain type I)"/>
    <property type="match status" value="1"/>
</dbReference>
<dbReference type="SUPFAM" id="SSF55144">
    <property type="entry name" value="LigT-like"/>
    <property type="match status" value="1"/>
</dbReference>